<dbReference type="EMBL" id="JAIWYP010000002">
    <property type="protein sequence ID" value="KAH3865597.1"/>
    <property type="molecule type" value="Genomic_DNA"/>
</dbReference>
<name>A0A9D4LV26_DREPO</name>
<gene>
    <name evidence="1" type="ORF">DPMN_028638</name>
</gene>
<evidence type="ECO:0000313" key="2">
    <source>
        <dbReference type="Proteomes" id="UP000828390"/>
    </source>
</evidence>
<proteinExistence type="predicted"/>
<keyword evidence="2" id="KW-1185">Reference proteome</keyword>
<protein>
    <submittedName>
        <fullName evidence="1">Uncharacterized protein</fullName>
    </submittedName>
</protein>
<comment type="caution">
    <text evidence="1">The sequence shown here is derived from an EMBL/GenBank/DDBJ whole genome shotgun (WGS) entry which is preliminary data.</text>
</comment>
<dbReference type="Proteomes" id="UP000828390">
    <property type="component" value="Unassembled WGS sequence"/>
</dbReference>
<dbReference type="AlphaFoldDB" id="A0A9D4LV26"/>
<sequence>MFDEQRPLDPMFDEHRPLDLMFDEHRPLDLMFDEQRQLDLMFDVQRPLDLMFFSFSGIRSSQRYIFYPIPCGLNNEYHISFWGDYLLA</sequence>
<reference evidence="1" key="2">
    <citation type="submission" date="2020-11" db="EMBL/GenBank/DDBJ databases">
        <authorList>
            <person name="McCartney M.A."/>
            <person name="Auch B."/>
            <person name="Kono T."/>
            <person name="Mallez S."/>
            <person name="Becker A."/>
            <person name="Gohl D.M."/>
            <person name="Silverstein K.A.T."/>
            <person name="Koren S."/>
            <person name="Bechman K.B."/>
            <person name="Herman A."/>
            <person name="Abrahante J.E."/>
            <person name="Garbe J."/>
        </authorList>
    </citation>
    <scope>NUCLEOTIDE SEQUENCE</scope>
    <source>
        <strain evidence="1">Duluth1</strain>
        <tissue evidence="1">Whole animal</tissue>
    </source>
</reference>
<accession>A0A9D4LV26</accession>
<reference evidence="1" key="1">
    <citation type="journal article" date="2019" name="bioRxiv">
        <title>The Genome of the Zebra Mussel, Dreissena polymorpha: A Resource for Invasive Species Research.</title>
        <authorList>
            <person name="McCartney M.A."/>
            <person name="Auch B."/>
            <person name="Kono T."/>
            <person name="Mallez S."/>
            <person name="Zhang Y."/>
            <person name="Obille A."/>
            <person name="Becker A."/>
            <person name="Abrahante J.E."/>
            <person name="Garbe J."/>
            <person name="Badalamenti J.P."/>
            <person name="Herman A."/>
            <person name="Mangelson H."/>
            <person name="Liachko I."/>
            <person name="Sullivan S."/>
            <person name="Sone E.D."/>
            <person name="Koren S."/>
            <person name="Silverstein K.A.T."/>
            <person name="Beckman K.B."/>
            <person name="Gohl D.M."/>
        </authorList>
    </citation>
    <scope>NUCLEOTIDE SEQUENCE</scope>
    <source>
        <strain evidence="1">Duluth1</strain>
        <tissue evidence="1">Whole animal</tissue>
    </source>
</reference>
<evidence type="ECO:0000313" key="1">
    <source>
        <dbReference type="EMBL" id="KAH3865597.1"/>
    </source>
</evidence>
<organism evidence="1 2">
    <name type="scientific">Dreissena polymorpha</name>
    <name type="common">Zebra mussel</name>
    <name type="synonym">Mytilus polymorpha</name>
    <dbReference type="NCBI Taxonomy" id="45954"/>
    <lineage>
        <taxon>Eukaryota</taxon>
        <taxon>Metazoa</taxon>
        <taxon>Spiralia</taxon>
        <taxon>Lophotrochozoa</taxon>
        <taxon>Mollusca</taxon>
        <taxon>Bivalvia</taxon>
        <taxon>Autobranchia</taxon>
        <taxon>Heteroconchia</taxon>
        <taxon>Euheterodonta</taxon>
        <taxon>Imparidentia</taxon>
        <taxon>Neoheterodontei</taxon>
        <taxon>Myida</taxon>
        <taxon>Dreissenoidea</taxon>
        <taxon>Dreissenidae</taxon>
        <taxon>Dreissena</taxon>
    </lineage>
</organism>